<dbReference type="Proteomes" id="UP000288215">
    <property type="component" value="Unassembled WGS sequence"/>
</dbReference>
<name>A0A444L6K4_METS7</name>
<dbReference type="EMBL" id="RXGA01000003">
    <property type="protein sequence ID" value="RWX73221.1"/>
    <property type="molecule type" value="Genomic_DNA"/>
</dbReference>
<comment type="caution">
    <text evidence="1">The sequence shown here is derived from an EMBL/GenBank/DDBJ whole genome shotgun (WGS) entry which is preliminary data.</text>
</comment>
<dbReference type="AlphaFoldDB" id="A0A444L6K4"/>
<reference evidence="1 2" key="1">
    <citation type="submission" date="2018-12" db="EMBL/GenBank/DDBJ databases">
        <title>The complete genome of the methanogenic archaea of the candidate phylum Verstraetearchaeota, obtained from the metagenome of underground thermal water.</title>
        <authorList>
            <person name="Kadnikov V.V."/>
            <person name="Mardanov A.V."/>
            <person name="Beletsky A.V."/>
            <person name="Karnachuk O.V."/>
            <person name="Ravin N.V."/>
        </authorList>
    </citation>
    <scope>NUCLEOTIDE SEQUENCE [LARGE SCALE GENOMIC DNA]</scope>
    <source>
        <strain evidence="1">Ch88</strain>
    </source>
</reference>
<gene>
    <name evidence="1" type="ORF">Metus_1195</name>
</gene>
<proteinExistence type="predicted"/>
<sequence>MQTGGYDVVLEVREELLNKFMKIGHCIGAFPVLKGTYALPIPNVPESLKEFTVIGYEVSLPKPPTIEATADLHLRMNVRGQAKFTVLGGIKFEIEVEFTVGVAPSFDQATRRLKIDLLTASIDDVELNDTYHLPTNVIARLNEILTIAMHEYLTEDLTTLELSPVLFATELPNMPPGEENKLTIGLGNFRVLNPSTLCVAVNLLGYNGGDINSVLDFTDGSHIGIGVNEGAMHRVYDFWWDRTTHPKSITKTGSHDFDMPSIVDWLDELADWVVAACTLGLVSTEIDIKRVWAEFGATIRFSKFDFDLKPGNVVEIAGSVSIDAWMRALVTIQTTTSLFWGIWDVDTETYTGEIFSLSVNNLVINIDSASAKVYLDDKNQLAVDILDLDLSIPLDWEIPEFLLNHFVNWLIDRIVENLPPIVLFPAVIEESLPGTTVKVKAAFTKLFIDEPEALVAANIETSGIGAYAPYIANKSPEHMEVHKKDCEWAHRIAIRNRVYFCDLEEALTSGFDGCRYCIPEHHHR</sequence>
<protein>
    <submittedName>
        <fullName evidence="1">Uncharacterized protein</fullName>
    </submittedName>
</protein>
<organism evidence="1 2">
    <name type="scientific">Methanosuratincola subterraneus</name>
    <dbReference type="NCBI Taxonomy" id="2593994"/>
    <lineage>
        <taxon>Archaea</taxon>
        <taxon>Thermoproteota</taxon>
        <taxon>Methanosuratincolia</taxon>
        <taxon>Candidatus Methanomethylicales</taxon>
        <taxon>Candidatus Methanomethylicaceae</taxon>
        <taxon>Candidatus Methanosuratincola (ex Vanwonterghem et al. 2016)</taxon>
    </lineage>
</organism>
<dbReference type="InterPro" id="IPR035451">
    <property type="entry name" value="Ada-like_dom_sf"/>
</dbReference>
<dbReference type="SUPFAM" id="SSF57884">
    <property type="entry name" value="Ada DNA repair protein, N-terminal domain (N-Ada 10)"/>
    <property type="match status" value="1"/>
</dbReference>
<evidence type="ECO:0000313" key="1">
    <source>
        <dbReference type="EMBL" id="RWX73221.1"/>
    </source>
</evidence>
<accession>A0A444L6K4</accession>
<evidence type="ECO:0000313" key="2">
    <source>
        <dbReference type="Proteomes" id="UP000288215"/>
    </source>
</evidence>